<reference evidence="8 9" key="1">
    <citation type="submission" date="2020-08" db="EMBL/GenBank/DDBJ databases">
        <title>Genomic Encyclopedia of Type Strains, Phase IV (KMG-IV): sequencing the most valuable type-strain genomes for metagenomic binning, comparative biology and taxonomic classification.</title>
        <authorList>
            <person name="Goeker M."/>
        </authorList>
    </citation>
    <scope>NUCLEOTIDE SEQUENCE [LARGE SCALE GENOMIC DNA]</scope>
    <source>
        <strain evidence="8 9">DSM 27026</strain>
    </source>
</reference>
<evidence type="ECO:0000256" key="3">
    <source>
        <dbReference type="ARBA" id="ARBA00022723"/>
    </source>
</evidence>
<evidence type="ECO:0000256" key="7">
    <source>
        <dbReference type="HAMAP-Rule" id="MF_00009"/>
    </source>
</evidence>
<evidence type="ECO:0000313" key="8">
    <source>
        <dbReference type="EMBL" id="MBB5373612.1"/>
    </source>
</evidence>
<protein>
    <recommendedName>
        <fullName evidence="7">Endoribonuclease YbeY</fullName>
        <ecNumber evidence="7">3.1.-.-</ecNumber>
    </recommendedName>
</protein>
<keyword evidence="4 7" id="KW-0255">Endonuclease</keyword>
<keyword evidence="9" id="KW-1185">Reference proteome</keyword>
<dbReference type="SUPFAM" id="SSF55486">
    <property type="entry name" value="Metalloproteases ('zincins'), catalytic domain"/>
    <property type="match status" value="1"/>
</dbReference>
<dbReference type="GO" id="GO:0004521">
    <property type="term" value="F:RNA endonuclease activity"/>
    <property type="evidence" value="ECO:0007669"/>
    <property type="project" value="UniProtKB-UniRule"/>
</dbReference>
<dbReference type="NCBIfam" id="TIGR00043">
    <property type="entry name" value="rRNA maturation RNase YbeY"/>
    <property type="match status" value="1"/>
</dbReference>
<dbReference type="AlphaFoldDB" id="A0A840VTR8"/>
<name>A0A840VTR8_9PROT</name>
<dbReference type="Gene3D" id="3.40.390.30">
    <property type="entry name" value="Metalloproteases ('zincins'), catalytic domain"/>
    <property type="match status" value="1"/>
</dbReference>
<dbReference type="GO" id="GO:0005737">
    <property type="term" value="C:cytoplasm"/>
    <property type="evidence" value="ECO:0007669"/>
    <property type="project" value="UniProtKB-SubCell"/>
</dbReference>
<evidence type="ECO:0000313" key="9">
    <source>
        <dbReference type="Proteomes" id="UP000553706"/>
    </source>
</evidence>
<feature type="binding site" evidence="7">
    <location>
        <position position="83"/>
    </location>
    <ligand>
        <name>Zn(2+)</name>
        <dbReference type="ChEBI" id="CHEBI:29105"/>
        <note>catalytic</note>
    </ligand>
</feature>
<dbReference type="EC" id="3.1.-.-" evidence="7"/>
<feature type="binding site" evidence="7">
    <location>
        <position position="79"/>
    </location>
    <ligand>
        <name>Zn(2+)</name>
        <dbReference type="ChEBI" id="CHEBI:29105"/>
        <note>catalytic</note>
    </ligand>
</feature>
<dbReference type="InterPro" id="IPR002036">
    <property type="entry name" value="YbeY"/>
</dbReference>
<dbReference type="Pfam" id="PF02130">
    <property type="entry name" value="YbeY"/>
    <property type="match status" value="1"/>
</dbReference>
<dbReference type="EMBL" id="JACHFJ010000008">
    <property type="protein sequence ID" value="MBB5373612.1"/>
    <property type="molecule type" value="Genomic_DNA"/>
</dbReference>
<dbReference type="PANTHER" id="PTHR46986:SF1">
    <property type="entry name" value="ENDORIBONUCLEASE YBEY, CHLOROPLASTIC"/>
    <property type="match status" value="1"/>
</dbReference>
<dbReference type="GO" id="GO:0004222">
    <property type="term" value="F:metalloendopeptidase activity"/>
    <property type="evidence" value="ECO:0007669"/>
    <property type="project" value="InterPro"/>
</dbReference>
<feature type="binding site" evidence="7">
    <location>
        <position position="89"/>
    </location>
    <ligand>
        <name>Zn(2+)</name>
        <dbReference type="ChEBI" id="CHEBI:29105"/>
        <note>catalytic</note>
    </ligand>
</feature>
<evidence type="ECO:0000256" key="1">
    <source>
        <dbReference type="ARBA" id="ARBA00010875"/>
    </source>
</evidence>
<proteinExistence type="inferred from homology"/>
<sequence>MSLIVRRTLQAAGCGAGVVLTDDRTVKRLNYRDRGKNKPTNVLTYANPPEMLLAFGVVAREAARESKSITQHLQHLLVHGALHLHGYDHHHAGEAREMESEEARILARLHVPNPWKNR</sequence>
<comment type="cofactor">
    <cofactor evidence="7">
        <name>Zn(2+)</name>
        <dbReference type="ChEBI" id="CHEBI:29105"/>
    </cofactor>
    <text evidence="7">Binds 1 zinc ion.</text>
</comment>
<accession>A0A840VTR8</accession>
<organism evidence="8 9">
    <name type="scientific">Acidocella aromatica</name>
    <dbReference type="NCBI Taxonomy" id="1303579"/>
    <lineage>
        <taxon>Bacteria</taxon>
        <taxon>Pseudomonadati</taxon>
        <taxon>Pseudomonadota</taxon>
        <taxon>Alphaproteobacteria</taxon>
        <taxon>Acetobacterales</taxon>
        <taxon>Acidocellaceae</taxon>
        <taxon>Acidocella</taxon>
    </lineage>
</organism>
<comment type="caution">
    <text evidence="8">The sequence shown here is derived from an EMBL/GenBank/DDBJ whole genome shotgun (WGS) entry which is preliminary data.</text>
</comment>
<dbReference type="HAMAP" id="MF_00009">
    <property type="entry name" value="Endoribonucl_YbeY"/>
    <property type="match status" value="1"/>
</dbReference>
<gene>
    <name evidence="7" type="primary">ybeY</name>
    <name evidence="8" type="ORF">HNP71_001876</name>
</gene>
<keyword evidence="7" id="KW-0963">Cytoplasm</keyword>
<keyword evidence="7" id="KW-0690">Ribosome biogenesis</keyword>
<dbReference type="GO" id="GO:0006364">
    <property type="term" value="P:rRNA processing"/>
    <property type="evidence" value="ECO:0007669"/>
    <property type="project" value="UniProtKB-UniRule"/>
</dbReference>
<keyword evidence="2 7" id="KW-0540">Nuclease</keyword>
<comment type="similarity">
    <text evidence="1 7">Belongs to the endoribonuclease YbeY family.</text>
</comment>
<evidence type="ECO:0000256" key="6">
    <source>
        <dbReference type="ARBA" id="ARBA00022833"/>
    </source>
</evidence>
<keyword evidence="6 7" id="KW-0862">Zinc</keyword>
<evidence type="ECO:0000256" key="4">
    <source>
        <dbReference type="ARBA" id="ARBA00022759"/>
    </source>
</evidence>
<dbReference type="GO" id="GO:0008270">
    <property type="term" value="F:zinc ion binding"/>
    <property type="evidence" value="ECO:0007669"/>
    <property type="project" value="UniProtKB-UniRule"/>
</dbReference>
<dbReference type="PANTHER" id="PTHR46986">
    <property type="entry name" value="ENDORIBONUCLEASE YBEY, CHLOROPLASTIC"/>
    <property type="match status" value="1"/>
</dbReference>
<keyword evidence="3 7" id="KW-0479">Metal-binding</keyword>
<dbReference type="InterPro" id="IPR023091">
    <property type="entry name" value="MetalPrtase_cat_dom_sf_prd"/>
</dbReference>
<dbReference type="Proteomes" id="UP000553706">
    <property type="component" value="Unassembled WGS sequence"/>
</dbReference>
<keyword evidence="7" id="KW-0698">rRNA processing</keyword>
<comment type="function">
    <text evidence="7">Single strand-specific metallo-endoribonuclease involved in late-stage 70S ribosome quality control and in maturation of the 3' terminus of the 16S rRNA.</text>
</comment>
<keyword evidence="5 7" id="KW-0378">Hydrolase</keyword>
<evidence type="ECO:0000256" key="5">
    <source>
        <dbReference type="ARBA" id="ARBA00022801"/>
    </source>
</evidence>
<evidence type="ECO:0000256" key="2">
    <source>
        <dbReference type="ARBA" id="ARBA00022722"/>
    </source>
</evidence>
<comment type="subcellular location">
    <subcellularLocation>
        <location evidence="7">Cytoplasm</location>
    </subcellularLocation>
</comment>